<dbReference type="STRING" id="512565.AMIS_2620"/>
<organism evidence="1 2">
    <name type="scientific">Actinoplanes missouriensis (strain ATCC 14538 / DSM 43046 / CBS 188.64 / JCM 3121 / NBRC 102363 / NCIMB 12654 / NRRL B-3342 / UNCC 431)</name>
    <dbReference type="NCBI Taxonomy" id="512565"/>
    <lineage>
        <taxon>Bacteria</taxon>
        <taxon>Bacillati</taxon>
        <taxon>Actinomycetota</taxon>
        <taxon>Actinomycetes</taxon>
        <taxon>Micromonosporales</taxon>
        <taxon>Micromonosporaceae</taxon>
        <taxon>Actinoplanes</taxon>
    </lineage>
</organism>
<proteinExistence type="predicted"/>
<sequence length="56" mass="6136">MPSPRYTDHGPAARQCARCGTTHRTHDASGTKILCPPVNQWLISKTPLQLDPKGPQ</sequence>
<dbReference type="HOGENOM" id="CLU_3003675_0_0_11"/>
<protein>
    <submittedName>
        <fullName evidence="1">Uncharacterized protein</fullName>
    </submittedName>
</protein>
<dbReference type="KEGG" id="ams:AMIS_2620"/>
<reference evidence="1 2" key="1">
    <citation type="submission" date="2012-02" db="EMBL/GenBank/DDBJ databases">
        <title>Complete genome sequence of Actinoplanes missouriensis 431 (= NBRC 102363).</title>
        <authorList>
            <person name="Ohnishi Y."/>
            <person name="Ishikawa J."/>
            <person name="Sekine M."/>
            <person name="Hosoyama A."/>
            <person name="Harada T."/>
            <person name="Narita H."/>
            <person name="Hata T."/>
            <person name="Konno Y."/>
            <person name="Tutikane K."/>
            <person name="Fujita N."/>
            <person name="Horinouchi S."/>
            <person name="Hayakawa M."/>
        </authorList>
    </citation>
    <scope>NUCLEOTIDE SEQUENCE [LARGE SCALE GENOMIC DNA]</scope>
    <source>
        <strain evidence="2">ATCC 14538 / DSM 43046 / CBS 188.64 / JCM 3121 / NBRC 102363 / NCIMB 12654 / NRRL B-3342 / UNCC 431</strain>
    </source>
</reference>
<evidence type="ECO:0000313" key="2">
    <source>
        <dbReference type="Proteomes" id="UP000007882"/>
    </source>
</evidence>
<keyword evidence="2" id="KW-1185">Reference proteome</keyword>
<accession>I0GXJ5</accession>
<evidence type="ECO:0000313" key="1">
    <source>
        <dbReference type="EMBL" id="BAL85482.1"/>
    </source>
</evidence>
<name>I0GXJ5_ACTM4</name>
<dbReference type="EMBL" id="AP012319">
    <property type="protein sequence ID" value="BAL85482.1"/>
    <property type="molecule type" value="Genomic_DNA"/>
</dbReference>
<dbReference type="AlphaFoldDB" id="I0GXJ5"/>
<gene>
    <name evidence="1" type="ordered locus">AMIS_2620</name>
</gene>
<dbReference type="Proteomes" id="UP000007882">
    <property type="component" value="Chromosome"/>
</dbReference>